<evidence type="ECO:0000313" key="3">
    <source>
        <dbReference type="Proteomes" id="UP000001817"/>
    </source>
</evidence>
<dbReference type="PANTHER" id="PTHR37549:SF1">
    <property type="entry name" value="LIPOPROTEIN LPRI"/>
    <property type="match status" value="1"/>
</dbReference>
<dbReference type="KEGG" id="bxe:Bxe_A1492"/>
<feature type="signal peptide" evidence="1">
    <location>
        <begin position="1"/>
        <end position="48"/>
    </location>
</feature>
<dbReference type="AlphaFoldDB" id="Q13WS7"/>
<dbReference type="STRING" id="266265.Bxe_A1492"/>
<dbReference type="PANTHER" id="PTHR37549">
    <property type="entry name" value="LIPOPROTEIN LPRI"/>
    <property type="match status" value="1"/>
</dbReference>
<dbReference type="InterPro" id="IPR052755">
    <property type="entry name" value="Lysozyme_Inhibitor_LprI"/>
</dbReference>
<reference evidence="2 3" key="1">
    <citation type="journal article" date="2006" name="Proc. Natl. Acad. Sci. U.S.A.">
        <title>Burkholderia xenovorans LB400 harbors a multi-replicon, 9.73-Mbp genome shaped for versatility.</title>
        <authorList>
            <person name="Chain P.S."/>
            <person name="Denef V.J."/>
            <person name="Konstantinidis K.T."/>
            <person name="Vergez L.M."/>
            <person name="Agullo L."/>
            <person name="Reyes V.L."/>
            <person name="Hauser L."/>
            <person name="Cordova M."/>
            <person name="Gomez L."/>
            <person name="Gonzalez M."/>
            <person name="Land M."/>
            <person name="Lao V."/>
            <person name="Larimer F."/>
            <person name="LiPuma J.J."/>
            <person name="Mahenthiralingam E."/>
            <person name="Malfatti S.A."/>
            <person name="Marx C.J."/>
            <person name="Parnell J.J."/>
            <person name="Ramette A."/>
            <person name="Richardson P."/>
            <person name="Seeger M."/>
            <person name="Smith D."/>
            <person name="Spilker T."/>
            <person name="Sul W.J."/>
            <person name="Tsoi T.V."/>
            <person name="Ulrich L.E."/>
            <person name="Zhulin I.B."/>
            <person name="Tiedje J.M."/>
        </authorList>
    </citation>
    <scope>NUCLEOTIDE SEQUENCE [LARGE SCALE GENOMIC DNA]</scope>
    <source>
        <strain evidence="2 3">LB400</strain>
    </source>
</reference>
<dbReference type="GO" id="GO:0005576">
    <property type="term" value="C:extracellular region"/>
    <property type="evidence" value="ECO:0007669"/>
    <property type="project" value="TreeGrafter"/>
</dbReference>
<sequence>MRFSGVRVQAIRPIIRCMKKSCNAATAMNRLRPLLIAVLMLAHPLAHAASFDCNRGRSPTEKMICGDPALSKLDDALGQLYWKARRRVTNRRAFLTDSDGKWAWREANCRDAACLGTWYATRIEELRKLVESLQAVTPPAVTPSAPPAEPDTRRATLAAPVQAAATATHQCTAADPGIVVNEQCSAVLKKNGSRWKYTPHDGDWFCGVATLAPAELQVDAAQ</sequence>
<dbReference type="eggNOG" id="COG4461">
    <property type="taxonomic scope" value="Bacteria"/>
</dbReference>
<evidence type="ECO:0000256" key="1">
    <source>
        <dbReference type="SAM" id="SignalP"/>
    </source>
</evidence>
<proteinExistence type="predicted"/>
<name>Q13WS7_PARXL</name>
<accession>Q13WS7</accession>
<gene>
    <name evidence="2" type="ORF">Bxe_A1492</name>
</gene>
<dbReference type="Proteomes" id="UP000001817">
    <property type="component" value="Chromosome 1"/>
</dbReference>
<feature type="chain" id="PRO_5004182476" description="Lipoprotein" evidence="1">
    <location>
        <begin position="49"/>
        <end position="222"/>
    </location>
</feature>
<keyword evidence="3" id="KW-1185">Reference proteome</keyword>
<keyword evidence="1" id="KW-0732">Signal</keyword>
<protein>
    <recommendedName>
        <fullName evidence="4">Lipoprotein</fullName>
    </recommendedName>
</protein>
<dbReference type="EMBL" id="CP000270">
    <property type="protein sequence ID" value="ABE31462.1"/>
    <property type="molecule type" value="Genomic_DNA"/>
</dbReference>
<organism evidence="2 3">
    <name type="scientific">Paraburkholderia xenovorans (strain LB400)</name>
    <dbReference type="NCBI Taxonomy" id="266265"/>
    <lineage>
        <taxon>Bacteria</taxon>
        <taxon>Pseudomonadati</taxon>
        <taxon>Pseudomonadota</taxon>
        <taxon>Betaproteobacteria</taxon>
        <taxon>Burkholderiales</taxon>
        <taxon>Burkholderiaceae</taxon>
        <taxon>Paraburkholderia</taxon>
    </lineage>
</organism>
<evidence type="ECO:0008006" key="4">
    <source>
        <dbReference type="Google" id="ProtNLM"/>
    </source>
</evidence>
<evidence type="ECO:0000313" key="2">
    <source>
        <dbReference type="EMBL" id="ABE31462.1"/>
    </source>
</evidence>